<dbReference type="GO" id="GO:0004252">
    <property type="term" value="F:serine-type endopeptidase activity"/>
    <property type="evidence" value="ECO:0007669"/>
    <property type="project" value="UniProtKB-UniRule"/>
</dbReference>
<evidence type="ECO:0000256" key="5">
    <source>
        <dbReference type="PROSITE-ProRule" id="PRU01240"/>
    </source>
</evidence>
<dbReference type="InterPro" id="IPR015500">
    <property type="entry name" value="Peptidase_S8_subtilisin-rel"/>
</dbReference>
<evidence type="ECO:0000256" key="6">
    <source>
        <dbReference type="SAM" id="Coils"/>
    </source>
</evidence>
<keyword evidence="9" id="KW-1185">Reference proteome</keyword>
<dbReference type="AlphaFoldDB" id="A0A8H4WRB2"/>
<dbReference type="PANTHER" id="PTHR43806:SF11">
    <property type="entry name" value="CEREVISIN-RELATED"/>
    <property type="match status" value="1"/>
</dbReference>
<dbReference type="OrthoDB" id="5047013at2759"/>
<dbReference type="InterPro" id="IPR050131">
    <property type="entry name" value="Peptidase_S8_subtilisin-like"/>
</dbReference>
<dbReference type="Pfam" id="PF00082">
    <property type="entry name" value="Peptidase_S8"/>
    <property type="match status" value="1"/>
</dbReference>
<dbReference type="InterPro" id="IPR000209">
    <property type="entry name" value="Peptidase_S8/S53_dom"/>
</dbReference>
<feature type="active site" description="Charge relay system" evidence="5">
    <location>
        <position position="681"/>
    </location>
</feature>
<evidence type="ECO:0000313" key="9">
    <source>
        <dbReference type="Proteomes" id="UP000604273"/>
    </source>
</evidence>
<protein>
    <recommendedName>
        <fullName evidence="7">Peptidase S8/S53 domain-containing protein</fullName>
    </recommendedName>
</protein>
<keyword evidence="6" id="KW-0175">Coiled coil</keyword>
<dbReference type="Proteomes" id="UP000604273">
    <property type="component" value="Unassembled WGS sequence"/>
</dbReference>
<dbReference type="PROSITE" id="PS51892">
    <property type="entry name" value="SUBTILASE"/>
    <property type="match status" value="1"/>
</dbReference>
<evidence type="ECO:0000256" key="2">
    <source>
        <dbReference type="ARBA" id="ARBA00022670"/>
    </source>
</evidence>
<reference evidence="8" key="1">
    <citation type="journal article" date="2020" name="BMC Genomics">
        <title>Correction to: Identification and distribution of gene clusters required for synthesis of sphingolipid metabolism inhibitors in diverse species of the filamentous fungus Fusarium.</title>
        <authorList>
            <person name="Kim H.S."/>
            <person name="Lohmar J.M."/>
            <person name="Busman M."/>
            <person name="Brown D.W."/>
            <person name="Naumann T.A."/>
            <person name="Divon H.H."/>
            <person name="Lysoe E."/>
            <person name="Uhlig S."/>
            <person name="Proctor R.H."/>
        </authorList>
    </citation>
    <scope>NUCLEOTIDE SEQUENCE</scope>
    <source>
        <strain evidence="8">NRRL 45417</strain>
    </source>
</reference>
<name>A0A8H4WRB2_9HYPO</name>
<organism evidence="8 9">
    <name type="scientific">Fusarium gaditjirri</name>
    <dbReference type="NCBI Taxonomy" id="282569"/>
    <lineage>
        <taxon>Eukaryota</taxon>
        <taxon>Fungi</taxon>
        <taxon>Dikarya</taxon>
        <taxon>Ascomycota</taxon>
        <taxon>Pezizomycotina</taxon>
        <taxon>Sordariomycetes</taxon>
        <taxon>Hypocreomycetidae</taxon>
        <taxon>Hypocreales</taxon>
        <taxon>Nectriaceae</taxon>
        <taxon>Fusarium</taxon>
        <taxon>Fusarium nisikadoi species complex</taxon>
    </lineage>
</organism>
<evidence type="ECO:0000256" key="4">
    <source>
        <dbReference type="ARBA" id="ARBA00022825"/>
    </source>
</evidence>
<evidence type="ECO:0000256" key="3">
    <source>
        <dbReference type="ARBA" id="ARBA00022801"/>
    </source>
</evidence>
<accession>A0A8H4WRB2</accession>
<keyword evidence="4 5" id="KW-0720">Serine protease</keyword>
<feature type="domain" description="Peptidase S8/S53" evidence="7">
    <location>
        <begin position="675"/>
        <end position="879"/>
    </location>
</feature>
<dbReference type="PANTHER" id="PTHR43806">
    <property type="entry name" value="PEPTIDASE S8"/>
    <property type="match status" value="1"/>
</dbReference>
<evidence type="ECO:0000259" key="7">
    <source>
        <dbReference type="Pfam" id="PF00082"/>
    </source>
</evidence>
<reference evidence="8" key="2">
    <citation type="submission" date="2020-05" db="EMBL/GenBank/DDBJ databases">
        <authorList>
            <person name="Kim H.-S."/>
            <person name="Proctor R.H."/>
            <person name="Brown D.W."/>
        </authorList>
    </citation>
    <scope>NUCLEOTIDE SEQUENCE</scope>
    <source>
        <strain evidence="8">NRRL 45417</strain>
    </source>
</reference>
<dbReference type="InterPro" id="IPR036852">
    <property type="entry name" value="Peptidase_S8/S53_dom_sf"/>
</dbReference>
<evidence type="ECO:0000313" key="8">
    <source>
        <dbReference type="EMBL" id="KAF4946954.1"/>
    </source>
</evidence>
<dbReference type="Gene3D" id="3.40.50.200">
    <property type="entry name" value="Peptidase S8/S53 domain"/>
    <property type="match status" value="1"/>
</dbReference>
<keyword evidence="2 5" id="KW-0645">Protease</keyword>
<proteinExistence type="inferred from homology"/>
<evidence type="ECO:0000256" key="1">
    <source>
        <dbReference type="ARBA" id="ARBA00011073"/>
    </source>
</evidence>
<gene>
    <name evidence="8" type="ORF">FGADI_10770</name>
</gene>
<comment type="similarity">
    <text evidence="1 5">Belongs to the peptidase S8 family.</text>
</comment>
<dbReference type="PRINTS" id="PR00723">
    <property type="entry name" value="SUBTILISIN"/>
</dbReference>
<feature type="coiled-coil region" evidence="6">
    <location>
        <begin position="216"/>
        <end position="243"/>
    </location>
</feature>
<keyword evidence="3 5" id="KW-0378">Hydrolase</keyword>
<dbReference type="PROSITE" id="PS00136">
    <property type="entry name" value="SUBTILASE_ASP"/>
    <property type="match status" value="1"/>
</dbReference>
<dbReference type="EMBL" id="JABFAI010000300">
    <property type="protein sequence ID" value="KAF4946954.1"/>
    <property type="molecule type" value="Genomic_DNA"/>
</dbReference>
<comment type="caution">
    <text evidence="8">The sequence shown here is derived from an EMBL/GenBank/DDBJ whole genome shotgun (WGS) entry which is preliminary data.</text>
</comment>
<dbReference type="InterPro" id="IPR023827">
    <property type="entry name" value="Peptidase_S8_Asp-AS"/>
</dbReference>
<feature type="active site" description="Charge relay system" evidence="5">
    <location>
        <position position="864"/>
    </location>
</feature>
<sequence>MAETATKQVLKWVNIKPLIRDGNCDALREGLRRLSGTQPSKIFDSVNELWNDPTKEALIDILLSWGSPKHKLKFFTYLLKTSERDQLSEIEGGDIYEDDGDDEDDAHNSRTVNVIPIAMRLLRASGDLDNFMRETPSARGMNVLQLIVELGPNDLLATVVELAKEGKVNDIETLLTTNSETKASPMLLIVESNKFEMLQLLLSSLPDLALGEDIIQKAIENEKKAAEKQHKAVQMEMNGIKSNSNTESEKDGISSPLLLFAKLRPQCATVSFLKSAISLANVEILEEILKHQRSMFIGSGLLSDAVAYGKAKIVETLIRGCPQLAIELDDKGRPALFHLEHIDNMIEREKVRSVVVPSILRMSESELLESRSGKGEKTIIEIIRLLLAEPKDQRKEISLDLGGFRSSSRSIEPFLQMLRRSSISKDNTRTAGLKVDFESTLRYVDIPIPDFPGSNPGDAIETERSEAKAVLDWLRIQKRVSGIYELRVRDSLFFPHREEDISQCLSGFDIEILDWMRVDLSLKPLLTTCLNLKRLVLYAGNWATLSYWTSEEVVQVLEKFKKLEYITIFLLSDLIGREFGAKYLTEAKGRLEAIAFARETMGDSKKPKFSVELHLRSWSSIRRRKENTAVLKKTTAAEVTQLSSFIQAYSRLQKEIEDKDYLEEIGAKLEENPCVRVAVIDTGVDPDSIKCSQISGASFVPSASGESPWWFSYHPHGTQMARLISDLNPHCALLVAKVGDAHMDMTVERLIQALEWAMDSKADIISLSAAFFKDDKFLKRAIKKAIGAGVVVIASTAGEGYIQEEAYPAKYEGVIKIAATDLRGKETPESLTSLADYMFPGDGIIAETTFLGTSNPSSKISGTSVATAIASGVASLILACHRLALSTQALEEPWTFHRESKREIVMQVFNSMVENKDAKFVKPWLFFNEADQENWGEASRTLKWLGSKHF</sequence>
<feature type="active site" description="Charge relay system" evidence="5">
    <location>
        <position position="716"/>
    </location>
</feature>
<dbReference type="GO" id="GO:0006508">
    <property type="term" value="P:proteolysis"/>
    <property type="evidence" value="ECO:0007669"/>
    <property type="project" value="UniProtKB-KW"/>
</dbReference>
<dbReference type="SUPFAM" id="SSF52743">
    <property type="entry name" value="Subtilisin-like"/>
    <property type="match status" value="1"/>
</dbReference>